<organism evidence="1 2">
    <name type="scientific">Duganella sacchari</name>
    <dbReference type="NCBI Taxonomy" id="551987"/>
    <lineage>
        <taxon>Bacteria</taxon>
        <taxon>Pseudomonadati</taxon>
        <taxon>Pseudomonadota</taxon>
        <taxon>Betaproteobacteria</taxon>
        <taxon>Burkholderiales</taxon>
        <taxon>Oxalobacteraceae</taxon>
        <taxon>Telluria group</taxon>
        <taxon>Duganella</taxon>
    </lineage>
</organism>
<protein>
    <submittedName>
        <fullName evidence="1">L-ascorbate metabolism protein UlaG, beta-lactamase superfamily</fullName>
    </submittedName>
</protein>
<dbReference type="AlphaFoldDB" id="A0A1M7N381"/>
<dbReference type="SUPFAM" id="SSF56281">
    <property type="entry name" value="Metallo-hydrolase/oxidoreductase"/>
    <property type="match status" value="1"/>
</dbReference>
<sequence length="435" mass="49572">MTNPQLTSFYQRFGAGNGLFYPGHASALVVLGGKKILFDPIVLSQPYDNAWVFYPPQVVDPRWYEVDAVVVSHIHQDHYDVPFLSKLKPEVKLIIVGDRPGFESDIKEKVGREVTVVPPETVNEIFPGVKLYAINHESNGIDSSAIVYNDRFCVYHGNDNYLQPASMRKFTQINPHINVACVPYAYIHWYPFLMEYDDDIEGKAHKERERARLVNHYMDDFLNNVEILNPDVAIPFGANLLIDDGNMRSDINMAVQTPVELTDYAHKVRPETARRVQPMLAGDYYGIGPNGPELTIAQTYEAESYRDDAQEFLASRPQKTASVDGPAVDMQQFLAKLNARLQDCGAPIDNIVRMDMDYRGDKVRVEIDCLTYQARVVDQFTEGRPYHHFKLDKVASSDWLNGASFLEILGTRRFTLKRVPDLYMPDLLRLVNTVF</sequence>
<accession>A0A1M7N381</accession>
<dbReference type="Pfam" id="PF13483">
    <property type="entry name" value="Lactamase_B_3"/>
    <property type="match status" value="1"/>
</dbReference>
<dbReference type="Gene3D" id="3.60.15.10">
    <property type="entry name" value="Ribonuclease Z/Hydroxyacylglutathione hydrolase-like"/>
    <property type="match status" value="1"/>
</dbReference>
<evidence type="ECO:0000313" key="1">
    <source>
        <dbReference type="EMBL" id="SHM97922.1"/>
    </source>
</evidence>
<dbReference type="EMBL" id="FRCX01000003">
    <property type="protein sequence ID" value="SHM97922.1"/>
    <property type="molecule type" value="Genomic_DNA"/>
</dbReference>
<name>A0A1M7N381_9BURK</name>
<reference evidence="2" key="1">
    <citation type="submission" date="2016-11" db="EMBL/GenBank/DDBJ databases">
        <authorList>
            <person name="Varghese N."/>
            <person name="Submissions S."/>
        </authorList>
    </citation>
    <scope>NUCLEOTIDE SEQUENCE [LARGE SCALE GENOMIC DNA]</scope>
    <source>
        <strain evidence="2">Sac-22</strain>
    </source>
</reference>
<proteinExistence type="predicted"/>
<keyword evidence="2" id="KW-1185">Reference proteome</keyword>
<dbReference type="InterPro" id="IPR036866">
    <property type="entry name" value="RibonucZ/Hydroxyglut_hydro"/>
</dbReference>
<dbReference type="OrthoDB" id="9769355at2"/>
<evidence type="ECO:0000313" key="2">
    <source>
        <dbReference type="Proteomes" id="UP000184339"/>
    </source>
</evidence>
<gene>
    <name evidence="1" type="ORF">SAMN05192549_103449</name>
</gene>
<dbReference type="STRING" id="551987.SAMN05192549_103449"/>
<dbReference type="RefSeq" id="WP_072783525.1">
    <property type="nucleotide sequence ID" value="NZ_FRCX01000003.1"/>
</dbReference>
<dbReference type="Proteomes" id="UP000184339">
    <property type="component" value="Unassembled WGS sequence"/>
</dbReference>